<dbReference type="InterPro" id="IPR016181">
    <property type="entry name" value="Acyl_CoA_acyltransferase"/>
</dbReference>
<name>A0A2D3V236_9PEZI</name>
<dbReference type="SUPFAM" id="SSF55729">
    <property type="entry name" value="Acyl-CoA N-acyltransferases (Nat)"/>
    <property type="match status" value="1"/>
</dbReference>
<dbReference type="EMBL" id="FJUY01000012">
    <property type="protein sequence ID" value="CZT21868.1"/>
    <property type="molecule type" value="Genomic_DNA"/>
</dbReference>
<reference evidence="2 3" key="1">
    <citation type="submission" date="2016-03" db="EMBL/GenBank/DDBJ databases">
        <authorList>
            <person name="Ploux O."/>
        </authorList>
    </citation>
    <scope>NUCLEOTIDE SEQUENCE [LARGE SCALE GENOMIC DNA]</scope>
    <source>
        <strain evidence="2 3">URUG2</strain>
    </source>
</reference>
<accession>A0A2D3V236</accession>
<proteinExistence type="predicted"/>
<evidence type="ECO:0000259" key="1">
    <source>
        <dbReference type="PROSITE" id="PS51186"/>
    </source>
</evidence>
<dbReference type="Pfam" id="PF13302">
    <property type="entry name" value="Acetyltransf_3"/>
    <property type="match status" value="1"/>
</dbReference>
<dbReference type="PROSITE" id="PS51186">
    <property type="entry name" value="GNAT"/>
    <property type="match status" value="1"/>
</dbReference>
<dbReference type="GO" id="GO:0016747">
    <property type="term" value="F:acyltransferase activity, transferring groups other than amino-acyl groups"/>
    <property type="evidence" value="ECO:0007669"/>
    <property type="project" value="InterPro"/>
</dbReference>
<dbReference type="InterPro" id="IPR000182">
    <property type="entry name" value="GNAT_dom"/>
</dbReference>
<dbReference type="Proteomes" id="UP000225277">
    <property type="component" value="Unassembled WGS sequence"/>
</dbReference>
<keyword evidence="3" id="KW-1185">Reference proteome</keyword>
<evidence type="ECO:0000313" key="2">
    <source>
        <dbReference type="EMBL" id="CZT21868.1"/>
    </source>
</evidence>
<dbReference type="AlphaFoldDB" id="A0A2D3V236"/>
<organism evidence="2 3">
    <name type="scientific">Ramularia collo-cygni</name>
    <dbReference type="NCBI Taxonomy" id="112498"/>
    <lineage>
        <taxon>Eukaryota</taxon>
        <taxon>Fungi</taxon>
        <taxon>Dikarya</taxon>
        <taxon>Ascomycota</taxon>
        <taxon>Pezizomycotina</taxon>
        <taxon>Dothideomycetes</taxon>
        <taxon>Dothideomycetidae</taxon>
        <taxon>Mycosphaerellales</taxon>
        <taxon>Mycosphaerellaceae</taxon>
        <taxon>Ramularia</taxon>
    </lineage>
</organism>
<dbReference type="PANTHER" id="PTHR43792">
    <property type="entry name" value="GNAT FAMILY, PUTATIVE (AFU_ORTHOLOGUE AFUA_3G00765)-RELATED-RELATED"/>
    <property type="match status" value="1"/>
</dbReference>
<dbReference type="Gene3D" id="3.40.630.30">
    <property type="match status" value="1"/>
</dbReference>
<dbReference type="GeneID" id="35606695"/>
<dbReference type="InterPro" id="IPR051531">
    <property type="entry name" value="N-acetyltransferase"/>
</dbReference>
<feature type="domain" description="N-acetyltransferase" evidence="1">
    <location>
        <begin position="8"/>
        <end position="167"/>
    </location>
</feature>
<sequence>MFIKTNRLHLRPINEEDLIAFHALQSNPEVSKWTSQDPSPNLEKSSARLDDLLISLNISPPSHPLIVLAITISPSPNLIGLVGTFRPREIGYSLLPEFWGKGYAQEACRGFCKRYLECYPGQQLFAKVDPRNGASVGCLRRCGFTIASVEEGRAEDFVGVLGEMETWLLRVL</sequence>
<evidence type="ECO:0000313" key="3">
    <source>
        <dbReference type="Proteomes" id="UP000225277"/>
    </source>
</evidence>
<protein>
    <recommendedName>
        <fullName evidence="1">N-acetyltransferase domain-containing protein</fullName>
    </recommendedName>
</protein>
<dbReference type="PANTHER" id="PTHR43792:SF1">
    <property type="entry name" value="N-ACETYLTRANSFERASE DOMAIN-CONTAINING PROTEIN"/>
    <property type="match status" value="1"/>
</dbReference>
<gene>
    <name evidence="2" type="ORF">RCC_12137</name>
</gene>
<dbReference type="OrthoDB" id="4072826at2759"/>
<dbReference type="RefSeq" id="XP_023628757.1">
    <property type="nucleotide sequence ID" value="XM_023772989.1"/>
</dbReference>